<dbReference type="Proteomes" id="UP000515512">
    <property type="component" value="Chromosome"/>
</dbReference>
<dbReference type="AlphaFoldDB" id="A0A7D6VNP1"/>
<proteinExistence type="predicted"/>
<protein>
    <submittedName>
        <fullName evidence="2">Uncharacterized protein</fullName>
    </submittedName>
</protein>
<reference evidence="2 3" key="1">
    <citation type="submission" date="2020-07" db="EMBL/GenBank/DDBJ databases">
        <authorList>
            <person name="Zhuang K."/>
            <person name="Ran Y."/>
        </authorList>
    </citation>
    <scope>NUCLEOTIDE SEQUENCE [LARGE SCALE GENOMIC DNA]</scope>
    <source>
        <strain evidence="2 3">WCH-YHL-001</strain>
    </source>
</reference>
<name>A0A7D6VNP1_9NOCA</name>
<feature type="region of interest" description="Disordered" evidence="1">
    <location>
        <begin position="1"/>
        <end position="40"/>
    </location>
</feature>
<dbReference type="RefSeq" id="WP_181584954.1">
    <property type="nucleotide sequence ID" value="NZ_CP059399.1"/>
</dbReference>
<dbReference type="EMBL" id="CP059399">
    <property type="protein sequence ID" value="QLY33790.1"/>
    <property type="molecule type" value="Genomic_DNA"/>
</dbReference>
<evidence type="ECO:0000256" key="1">
    <source>
        <dbReference type="SAM" id="MobiDB-lite"/>
    </source>
</evidence>
<organism evidence="2 3">
    <name type="scientific">Nocardia huaxiensis</name>
    <dbReference type="NCBI Taxonomy" id="2755382"/>
    <lineage>
        <taxon>Bacteria</taxon>
        <taxon>Bacillati</taxon>
        <taxon>Actinomycetota</taxon>
        <taxon>Actinomycetes</taxon>
        <taxon>Mycobacteriales</taxon>
        <taxon>Nocardiaceae</taxon>
        <taxon>Nocardia</taxon>
    </lineage>
</organism>
<sequence>MGEVIRVAHRSMDGYTEEPNGEFSWPDEVSGRTRSGAAELGGRSGFTSVRRRLGLRLIEERTYGDEVVTLRHLLAGD</sequence>
<accession>A0A7D6VNP1</accession>
<keyword evidence="3" id="KW-1185">Reference proteome</keyword>
<evidence type="ECO:0000313" key="2">
    <source>
        <dbReference type="EMBL" id="QLY33790.1"/>
    </source>
</evidence>
<gene>
    <name evidence="2" type="ORF">H0264_17510</name>
</gene>
<evidence type="ECO:0000313" key="3">
    <source>
        <dbReference type="Proteomes" id="UP000515512"/>
    </source>
</evidence>
<dbReference type="KEGG" id="nhu:H0264_17510"/>